<dbReference type="GO" id="GO:0005634">
    <property type="term" value="C:nucleus"/>
    <property type="evidence" value="ECO:0007669"/>
    <property type="project" value="UniProtKB-SubCell"/>
</dbReference>
<dbReference type="PANTHER" id="PTHR11849">
    <property type="entry name" value="ETS"/>
    <property type="match status" value="1"/>
</dbReference>
<dbReference type="AlphaFoldDB" id="A0A7D9IER2"/>
<comment type="caution">
    <text evidence="4">The sequence shown here is derived from an EMBL/GenBank/DDBJ whole genome shotgun (WGS) entry which is preliminary data.</text>
</comment>
<evidence type="ECO:0000313" key="5">
    <source>
        <dbReference type="Proteomes" id="UP001152795"/>
    </source>
</evidence>
<evidence type="ECO:0000313" key="4">
    <source>
        <dbReference type="EMBL" id="CAB4004273.1"/>
    </source>
</evidence>
<name>A0A7D9IER2_PARCT</name>
<dbReference type="GO" id="GO:0030154">
    <property type="term" value="P:cell differentiation"/>
    <property type="evidence" value="ECO:0007669"/>
    <property type="project" value="TreeGrafter"/>
</dbReference>
<dbReference type="InterPro" id="IPR000418">
    <property type="entry name" value="Ets_dom"/>
</dbReference>
<organism evidence="4 5">
    <name type="scientific">Paramuricea clavata</name>
    <name type="common">Red gorgonian</name>
    <name type="synonym">Violescent sea-whip</name>
    <dbReference type="NCBI Taxonomy" id="317549"/>
    <lineage>
        <taxon>Eukaryota</taxon>
        <taxon>Metazoa</taxon>
        <taxon>Cnidaria</taxon>
        <taxon>Anthozoa</taxon>
        <taxon>Octocorallia</taxon>
        <taxon>Malacalcyonacea</taxon>
        <taxon>Plexauridae</taxon>
        <taxon>Paramuricea</taxon>
    </lineage>
</organism>
<dbReference type="Proteomes" id="UP001152795">
    <property type="component" value="Unassembled WGS sequence"/>
</dbReference>
<dbReference type="EMBL" id="CACRXK020004851">
    <property type="protein sequence ID" value="CAB4004273.1"/>
    <property type="molecule type" value="Genomic_DNA"/>
</dbReference>
<keyword evidence="2 3" id="KW-0238">DNA-binding</keyword>
<accession>A0A7D9IER2</accession>
<dbReference type="PROSITE" id="PS50061">
    <property type="entry name" value="ETS_DOMAIN_3"/>
    <property type="match status" value="1"/>
</dbReference>
<dbReference type="InterPro" id="IPR046328">
    <property type="entry name" value="ETS_fam"/>
</dbReference>
<dbReference type="SMART" id="SM00413">
    <property type="entry name" value="ETS"/>
    <property type="match status" value="1"/>
</dbReference>
<dbReference type="InterPro" id="IPR036390">
    <property type="entry name" value="WH_DNA-bd_sf"/>
</dbReference>
<evidence type="ECO:0000256" key="3">
    <source>
        <dbReference type="RuleBase" id="RU004019"/>
    </source>
</evidence>
<dbReference type="OrthoDB" id="5953003at2759"/>
<dbReference type="GO" id="GO:0043565">
    <property type="term" value="F:sequence-specific DNA binding"/>
    <property type="evidence" value="ECO:0007669"/>
    <property type="project" value="InterPro"/>
</dbReference>
<dbReference type="GO" id="GO:0000981">
    <property type="term" value="F:DNA-binding transcription factor activity, RNA polymerase II-specific"/>
    <property type="evidence" value="ECO:0007669"/>
    <property type="project" value="TreeGrafter"/>
</dbReference>
<dbReference type="SUPFAM" id="SSF46785">
    <property type="entry name" value="Winged helix' DNA-binding domain"/>
    <property type="match status" value="1"/>
</dbReference>
<dbReference type="PRINTS" id="PR00454">
    <property type="entry name" value="ETSDOMAIN"/>
</dbReference>
<dbReference type="Gene3D" id="1.10.10.10">
    <property type="entry name" value="Winged helix-like DNA-binding domain superfamily/Winged helix DNA-binding domain"/>
    <property type="match status" value="1"/>
</dbReference>
<comment type="similarity">
    <text evidence="1 3">Belongs to the ETS family.</text>
</comment>
<dbReference type="InterPro" id="IPR036388">
    <property type="entry name" value="WH-like_DNA-bd_sf"/>
</dbReference>
<dbReference type="Pfam" id="PF00178">
    <property type="entry name" value="Ets"/>
    <property type="match status" value="1"/>
</dbReference>
<sequence length="134" mass="15995">MEQKKIKRRIQAYLWEFLVGLLEDEECAPFINWTNKFEKEFVVADPDEVASLWGLLKNRPKMNKTKLRRAIRQYYKRDLIMKVKGRVGVYKFLHLPYDPIGLEECNPKQEFYFDENCVSPSYEETTHDDEAVSP</sequence>
<comment type="subcellular location">
    <subcellularLocation>
        <location evidence="3">Nucleus</location>
    </subcellularLocation>
</comment>
<dbReference type="PROSITE" id="PS00345">
    <property type="entry name" value="ETS_DOMAIN_1"/>
    <property type="match status" value="1"/>
</dbReference>
<keyword evidence="5" id="KW-1185">Reference proteome</keyword>
<proteinExistence type="inferred from homology"/>
<evidence type="ECO:0000256" key="2">
    <source>
        <dbReference type="ARBA" id="ARBA00023125"/>
    </source>
</evidence>
<gene>
    <name evidence="4" type="ORF">PACLA_8A052717</name>
</gene>
<evidence type="ECO:0000256" key="1">
    <source>
        <dbReference type="ARBA" id="ARBA00005562"/>
    </source>
</evidence>
<keyword evidence="3" id="KW-0539">Nucleus</keyword>
<protein>
    <submittedName>
        <fullName evidence="4">ETS-related transcription factor Elf-4-like</fullName>
    </submittedName>
</protein>
<reference evidence="4" key="1">
    <citation type="submission" date="2020-04" db="EMBL/GenBank/DDBJ databases">
        <authorList>
            <person name="Alioto T."/>
            <person name="Alioto T."/>
            <person name="Gomez Garrido J."/>
        </authorList>
    </citation>
    <scope>NUCLEOTIDE SEQUENCE</scope>
    <source>
        <strain evidence="4">A484AB</strain>
    </source>
</reference>